<dbReference type="Pfam" id="PF10387">
    <property type="entry name" value="DUF2442"/>
    <property type="match status" value="1"/>
</dbReference>
<gene>
    <name evidence="1" type="ORF">HYY65_13305</name>
</gene>
<name>A0A932GRN8_UNCTE</name>
<evidence type="ECO:0000313" key="2">
    <source>
        <dbReference type="Proteomes" id="UP000741360"/>
    </source>
</evidence>
<organism evidence="1 2">
    <name type="scientific">Tectimicrobiota bacterium</name>
    <dbReference type="NCBI Taxonomy" id="2528274"/>
    <lineage>
        <taxon>Bacteria</taxon>
        <taxon>Pseudomonadati</taxon>
        <taxon>Nitrospinota/Tectimicrobiota group</taxon>
        <taxon>Candidatus Tectimicrobiota</taxon>
    </lineage>
</organism>
<dbReference type="EMBL" id="JACPSX010000255">
    <property type="protein sequence ID" value="MBI3016002.1"/>
    <property type="molecule type" value="Genomic_DNA"/>
</dbReference>
<dbReference type="AlphaFoldDB" id="A0A932GRN8"/>
<comment type="caution">
    <text evidence="1">The sequence shown here is derived from an EMBL/GenBank/DDBJ whole genome shotgun (WGS) entry which is preliminary data.</text>
</comment>
<evidence type="ECO:0000313" key="1">
    <source>
        <dbReference type="EMBL" id="MBI3016002.1"/>
    </source>
</evidence>
<dbReference type="InterPro" id="IPR018841">
    <property type="entry name" value="DUF2442"/>
</dbReference>
<proteinExistence type="predicted"/>
<accession>A0A932GRN8</accession>
<sequence>MNGMHSAAVTLTLTRVVSVMVTENSLSVDLEDGRTISVPIGWHPRLAQGTPAERANLQINGAGYGIHWPDPDEDIGVEGLLLGKKSAENAASFERWLQQRKQRQQQATA</sequence>
<dbReference type="Gene3D" id="3.30.2020.40">
    <property type="entry name" value="Uncharacterised protein PF10387, DUF2442"/>
    <property type="match status" value="1"/>
</dbReference>
<reference evidence="1" key="1">
    <citation type="submission" date="2020-07" db="EMBL/GenBank/DDBJ databases">
        <title>Huge and variable diversity of episymbiotic CPR bacteria and DPANN archaea in groundwater ecosystems.</title>
        <authorList>
            <person name="He C.Y."/>
            <person name="Keren R."/>
            <person name="Whittaker M."/>
            <person name="Farag I.F."/>
            <person name="Doudna J."/>
            <person name="Cate J.H.D."/>
            <person name="Banfield J.F."/>
        </authorList>
    </citation>
    <scope>NUCLEOTIDE SEQUENCE</scope>
    <source>
        <strain evidence="1">NC_groundwater_717_Ag_S-0.2um_59_8</strain>
    </source>
</reference>
<protein>
    <submittedName>
        <fullName evidence="1">DUF2442 domain-containing protein</fullName>
    </submittedName>
</protein>
<dbReference type="Proteomes" id="UP000741360">
    <property type="component" value="Unassembled WGS sequence"/>
</dbReference>